<dbReference type="PANTHER" id="PTHR32331:SF0">
    <property type="entry name" value="UPF0313 PROTEIN YGIQ"/>
    <property type="match status" value="1"/>
</dbReference>
<evidence type="ECO:0000256" key="2">
    <source>
        <dbReference type="ARBA" id="ARBA00022691"/>
    </source>
</evidence>
<dbReference type="EMBL" id="LXHC01000011">
    <property type="protein sequence ID" value="OAU96976.1"/>
    <property type="molecule type" value="Genomic_DNA"/>
</dbReference>
<evidence type="ECO:0000313" key="7">
    <source>
        <dbReference type="EMBL" id="OAU96976.1"/>
    </source>
</evidence>
<protein>
    <submittedName>
        <fullName evidence="7">Fe-S OXIDOREDUCTASE</fullName>
    </submittedName>
</protein>
<dbReference type="GO" id="GO:0046872">
    <property type="term" value="F:metal ion binding"/>
    <property type="evidence" value="ECO:0007669"/>
    <property type="project" value="UniProtKB-KW"/>
</dbReference>
<dbReference type="InterPro" id="IPR013704">
    <property type="entry name" value="UPF0313_N"/>
</dbReference>
<accession>A0A198UKS3</accession>
<feature type="domain" description="UPF0313" evidence="6">
    <location>
        <begin position="1"/>
        <end position="48"/>
    </location>
</feature>
<keyword evidence="5" id="KW-0411">Iron-sulfur</keyword>
<gene>
    <name evidence="7" type="ORF">AO384_0785</name>
</gene>
<keyword evidence="8" id="KW-1185">Reference proteome</keyword>
<proteinExistence type="predicted"/>
<dbReference type="AlphaFoldDB" id="A0A198UKS3"/>
<dbReference type="PANTHER" id="PTHR32331">
    <property type="entry name" value="UPF0313 PROTEIN YGIQ"/>
    <property type="match status" value="1"/>
</dbReference>
<name>A0A198UKS3_MORCA</name>
<comment type="caution">
    <text evidence="7">The sequence shown here is derived from an EMBL/GenBank/DDBJ whole genome shotgun (WGS) entry which is preliminary data.</text>
</comment>
<organism evidence="7 8">
    <name type="scientific">Moraxella catarrhalis</name>
    <name type="common">Branhamella catarrhalis</name>
    <dbReference type="NCBI Taxonomy" id="480"/>
    <lineage>
        <taxon>Bacteria</taxon>
        <taxon>Pseudomonadati</taxon>
        <taxon>Pseudomonadota</taxon>
        <taxon>Gammaproteobacteria</taxon>
        <taxon>Moraxellales</taxon>
        <taxon>Moraxellaceae</taxon>
        <taxon>Moraxella</taxon>
    </lineage>
</organism>
<evidence type="ECO:0000259" key="6">
    <source>
        <dbReference type="Pfam" id="PF08497"/>
    </source>
</evidence>
<evidence type="ECO:0000256" key="4">
    <source>
        <dbReference type="ARBA" id="ARBA00023004"/>
    </source>
</evidence>
<keyword evidence="2" id="KW-0949">S-adenosyl-L-methionine</keyword>
<sequence length="48" mass="5221">MDMLGWDSCDFILVCGDAYIDHPSFCSGVIGRTLEAQGFRVGIIAQPD</sequence>
<evidence type="ECO:0000313" key="8">
    <source>
        <dbReference type="Proteomes" id="UP000078228"/>
    </source>
</evidence>
<evidence type="ECO:0000256" key="5">
    <source>
        <dbReference type="ARBA" id="ARBA00023014"/>
    </source>
</evidence>
<reference evidence="7 8" key="1">
    <citation type="journal article" date="2016" name="Genome Biol. Evol.">
        <title>Comparative Genomic Analyses of the Moraxella catarrhalis Serosensitive and Seroresistant Lineages Demonstrate Their Independent Evolution.</title>
        <authorList>
            <person name="Earl J.P."/>
            <person name="de Vries S.P."/>
            <person name="Ahmed A."/>
            <person name="Powell E."/>
            <person name="Schultz M.P."/>
            <person name="Hermans P.W."/>
            <person name="Hill D.J."/>
            <person name="Zhou Z."/>
            <person name="Constantinidou C.I."/>
            <person name="Hu F.Z."/>
            <person name="Bootsma H.J."/>
            <person name="Ehrlich G.D."/>
        </authorList>
    </citation>
    <scope>NUCLEOTIDE SEQUENCE [LARGE SCALE GENOMIC DNA]</scope>
    <source>
        <strain evidence="7 8">Z7542</strain>
    </source>
</reference>
<dbReference type="Proteomes" id="UP000078228">
    <property type="component" value="Unassembled WGS sequence"/>
</dbReference>
<keyword evidence="1" id="KW-0004">4Fe-4S</keyword>
<dbReference type="PATRIC" id="fig|480.237.peg.1416"/>
<dbReference type="Pfam" id="PF08497">
    <property type="entry name" value="Radical_SAM_N"/>
    <property type="match status" value="1"/>
</dbReference>
<keyword evidence="4" id="KW-0408">Iron</keyword>
<evidence type="ECO:0000256" key="1">
    <source>
        <dbReference type="ARBA" id="ARBA00022485"/>
    </source>
</evidence>
<keyword evidence="3" id="KW-0479">Metal-binding</keyword>
<dbReference type="InterPro" id="IPR022946">
    <property type="entry name" value="UPF0313"/>
</dbReference>
<evidence type="ECO:0000256" key="3">
    <source>
        <dbReference type="ARBA" id="ARBA00022723"/>
    </source>
</evidence>
<dbReference type="GO" id="GO:0051539">
    <property type="term" value="F:4 iron, 4 sulfur cluster binding"/>
    <property type="evidence" value="ECO:0007669"/>
    <property type="project" value="UniProtKB-KW"/>
</dbReference>